<dbReference type="AlphaFoldDB" id="A0A4R3MG11"/>
<organism evidence="1 2">
    <name type="scientific">Tepidamorphus gemmatus</name>
    <dbReference type="NCBI Taxonomy" id="747076"/>
    <lineage>
        <taxon>Bacteria</taxon>
        <taxon>Pseudomonadati</taxon>
        <taxon>Pseudomonadota</taxon>
        <taxon>Alphaproteobacteria</taxon>
        <taxon>Hyphomicrobiales</taxon>
        <taxon>Tepidamorphaceae</taxon>
        <taxon>Tepidamorphus</taxon>
    </lineage>
</organism>
<keyword evidence="2" id="KW-1185">Reference proteome</keyword>
<gene>
    <name evidence="1" type="ORF">EDC22_102360</name>
</gene>
<evidence type="ECO:0000313" key="1">
    <source>
        <dbReference type="EMBL" id="TCT12675.1"/>
    </source>
</evidence>
<name>A0A4R3MG11_9HYPH</name>
<accession>A0A4R3MG11</accession>
<reference evidence="1 2" key="1">
    <citation type="submission" date="2019-03" db="EMBL/GenBank/DDBJ databases">
        <title>Genomic Encyclopedia of Type Strains, Phase IV (KMG-IV): sequencing the most valuable type-strain genomes for metagenomic binning, comparative biology and taxonomic classification.</title>
        <authorList>
            <person name="Goeker M."/>
        </authorList>
    </citation>
    <scope>NUCLEOTIDE SEQUENCE [LARGE SCALE GENOMIC DNA]</scope>
    <source>
        <strain evidence="1 2">DSM 19345</strain>
    </source>
</reference>
<protein>
    <submittedName>
        <fullName evidence="1">Uncharacterized protein</fullName>
    </submittedName>
</protein>
<sequence length="59" mass="6707">MTYMKFAKTALSSGVDIFKNELSLDEFALVWRETMFPHLFITTSKRPALSLSRAKSSCC</sequence>
<evidence type="ECO:0000313" key="2">
    <source>
        <dbReference type="Proteomes" id="UP000295678"/>
    </source>
</evidence>
<proteinExistence type="predicted"/>
<comment type="caution">
    <text evidence="1">The sequence shown here is derived from an EMBL/GenBank/DDBJ whole genome shotgun (WGS) entry which is preliminary data.</text>
</comment>
<dbReference type="Proteomes" id="UP000295678">
    <property type="component" value="Unassembled WGS sequence"/>
</dbReference>
<dbReference type="EMBL" id="SMAK01000002">
    <property type="protein sequence ID" value="TCT12675.1"/>
    <property type="molecule type" value="Genomic_DNA"/>
</dbReference>